<gene>
    <name evidence="2" type="ORF">CKAH01_17906</name>
</gene>
<proteinExistence type="predicted"/>
<feature type="compositionally biased region" description="Gly residues" evidence="1">
    <location>
        <begin position="16"/>
        <end position="29"/>
    </location>
</feature>
<feature type="compositionally biased region" description="Acidic residues" evidence="1">
    <location>
        <begin position="237"/>
        <end position="249"/>
    </location>
</feature>
<dbReference type="Pfam" id="PF11905">
    <property type="entry name" value="DUF3425"/>
    <property type="match status" value="1"/>
</dbReference>
<feature type="compositionally biased region" description="Basic and acidic residues" evidence="1">
    <location>
        <begin position="36"/>
        <end position="67"/>
    </location>
</feature>
<dbReference type="PANTHER" id="PTHR37012">
    <property type="entry name" value="B-ZIP TRANSCRIPTION FACTOR (EUROFUNG)-RELATED"/>
    <property type="match status" value="1"/>
</dbReference>
<dbReference type="EMBL" id="VYYT01000266">
    <property type="protein sequence ID" value="KAK2751493.1"/>
    <property type="molecule type" value="Genomic_DNA"/>
</dbReference>
<evidence type="ECO:0000256" key="1">
    <source>
        <dbReference type="SAM" id="MobiDB-lite"/>
    </source>
</evidence>
<name>A0AAE0D2X6_COLKA</name>
<protein>
    <submittedName>
        <fullName evidence="2">BZIP transcription factor</fullName>
    </submittedName>
</protein>
<dbReference type="PANTHER" id="PTHR37012:SF7">
    <property type="entry name" value="B-ZIP TRANSCRIPTION FACTOR (EUROFUNG)-RELATED"/>
    <property type="match status" value="1"/>
</dbReference>
<feature type="region of interest" description="Disordered" evidence="1">
    <location>
        <begin position="112"/>
        <end position="163"/>
    </location>
</feature>
<feature type="region of interest" description="Disordered" evidence="1">
    <location>
        <begin position="1"/>
        <end position="67"/>
    </location>
</feature>
<keyword evidence="3" id="KW-1185">Reference proteome</keyword>
<dbReference type="AlphaFoldDB" id="A0AAE0D2X6"/>
<accession>A0AAE0D2X6</accession>
<dbReference type="Proteomes" id="UP001281614">
    <property type="component" value="Unassembled WGS sequence"/>
</dbReference>
<dbReference type="InterPro" id="IPR021833">
    <property type="entry name" value="DUF3425"/>
</dbReference>
<comment type="caution">
    <text evidence="2">The sequence shown here is derived from an EMBL/GenBank/DDBJ whole genome shotgun (WGS) entry which is preliminary data.</text>
</comment>
<feature type="region of interest" description="Disordered" evidence="1">
    <location>
        <begin position="211"/>
        <end position="262"/>
    </location>
</feature>
<organism evidence="2 3">
    <name type="scientific">Colletotrichum kahawae</name>
    <name type="common">Coffee berry disease fungus</name>
    <dbReference type="NCBI Taxonomy" id="34407"/>
    <lineage>
        <taxon>Eukaryota</taxon>
        <taxon>Fungi</taxon>
        <taxon>Dikarya</taxon>
        <taxon>Ascomycota</taxon>
        <taxon>Pezizomycotina</taxon>
        <taxon>Sordariomycetes</taxon>
        <taxon>Hypocreomycetidae</taxon>
        <taxon>Glomerellales</taxon>
        <taxon>Glomerellaceae</taxon>
        <taxon>Colletotrichum</taxon>
        <taxon>Colletotrichum gloeosporioides species complex</taxon>
    </lineage>
</organism>
<evidence type="ECO:0000313" key="2">
    <source>
        <dbReference type="EMBL" id="KAK2751493.1"/>
    </source>
</evidence>
<reference evidence="2" key="1">
    <citation type="submission" date="2023-02" db="EMBL/GenBank/DDBJ databases">
        <title>Colletotrichum kahawae CIFC_Que2 genome sequencing and assembly.</title>
        <authorList>
            <person name="Baroncelli R."/>
        </authorList>
    </citation>
    <scope>NUCLEOTIDE SEQUENCE</scope>
    <source>
        <strain evidence="2">CIFC_Que2</strain>
    </source>
</reference>
<feature type="compositionally biased region" description="Low complexity" evidence="1">
    <location>
        <begin position="137"/>
        <end position="156"/>
    </location>
</feature>
<evidence type="ECO:0000313" key="3">
    <source>
        <dbReference type="Proteomes" id="UP001281614"/>
    </source>
</evidence>
<sequence>MASNGPSDAPTSAATPGGGAEGAAAGGGAAAPAKVPSEKEIARKLRKRELDRRAQRQARERTRNRIAELEALVKELRKDDSTRLSACMEQLASVTAERDRLSETLKAIQETIRDVSSSSSSSPHRPPAAGQHQHQHSSFSTSTSLSDSRDASSSSAMMPGLPAPTAYSAPMGMIPETPSSAAHVDVHAFNHNHNHDHSNNSIHGGVMAVGTVPNGISAPSVHAPSVHAPSSTSESQDLGEELDADDDECHEDHDDPNLIVPPPEMPCDCITVRTPAGPAPPKVNVWRAVNQVLAKRCRISKEAHVAEDANDEDIPVRVLLEGWDAVARSRPLSKLWKKLRRVDELCFQTCPKTERLAILRTMHLLLQYHSDPTPSRYAKLPTWYLKRPSQTMPHSYAIDFFVWPGVRERFVFGQHHYCNNSFWDLFGPNFHLLWPYEFRDAYKKSLVTGQYQISPAFEERISDINSWTMGMDFFTRFPELIADIPAFHSISQSLTPAVQPATSPAMPQQASLVQLKERDQRDERMLLDQHHASPSEHHPQHEVIDCSQTMQVYPLSIYSMAAPAFMDEFMPPGYDVNAAAAQYGGNMQCYF</sequence>